<keyword evidence="1" id="KW-0479">Metal-binding</keyword>
<dbReference type="InterPro" id="IPR014710">
    <property type="entry name" value="RmlC-like_jellyroll"/>
</dbReference>
<evidence type="ECO:0000256" key="1">
    <source>
        <dbReference type="ARBA" id="ARBA00022723"/>
    </source>
</evidence>
<comment type="caution">
    <text evidence="3">The sequence shown here is derived from an EMBL/GenBank/DDBJ whole genome shotgun (WGS) entry which is preliminary data.</text>
</comment>
<dbReference type="SUPFAM" id="SSF51182">
    <property type="entry name" value="RmlC-like cupins"/>
    <property type="match status" value="1"/>
</dbReference>
<accession>A0ABV1DEG5</accession>
<gene>
    <name evidence="3" type="ORF">WMQ36_21425</name>
</gene>
<protein>
    <submittedName>
        <fullName evidence="3">Cupin domain-containing protein</fullName>
    </submittedName>
</protein>
<reference evidence="3 4" key="1">
    <citation type="submission" date="2024-03" db="EMBL/GenBank/DDBJ databases">
        <title>Human intestinal bacterial collection.</title>
        <authorList>
            <person name="Pauvert C."/>
            <person name="Hitch T.C.A."/>
            <person name="Clavel T."/>
        </authorList>
    </citation>
    <scope>NUCLEOTIDE SEQUENCE [LARGE SCALE GENOMIC DNA]</scope>
    <source>
        <strain evidence="3 4">CLA-SR-H021</strain>
    </source>
</reference>
<dbReference type="PANTHER" id="PTHR35848:SF6">
    <property type="entry name" value="CUPIN TYPE-2 DOMAIN-CONTAINING PROTEIN"/>
    <property type="match status" value="1"/>
</dbReference>
<dbReference type="Gene3D" id="2.60.120.10">
    <property type="entry name" value="Jelly Rolls"/>
    <property type="match status" value="1"/>
</dbReference>
<dbReference type="InterPro" id="IPR011051">
    <property type="entry name" value="RmlC_Cupin_sf"/>
</dbReference>
<dbReference type="RefSeq" id="WP_008725091.1">
    <property type="nucleotide sequence ID" value="NZ_JBBMFM010000111.1"/>
</dbReference>
<dbReference type="PANTHER" id="PTHR35848">
    <property type="entry name" value="OXALATE-BINDING PROTEIN"/>
    <property type="match status" value="1"/>
</dbReference>
<keyword evidence="4" id="KW-1185">Reference proteome</keyword>
<organism evidence="3 4">
    <name type="scientific">Enterocloster hominis</name>
    <name type="common">ex Hitch et al. 2024</name>
    <dbReference type="NCBI Taxonomy" id="1917870"/>
    <lineage>
        <taxon>Bacteria</taxon>
        <taxon>Bacillati</taxon>
        <taxon>Bacillota</taxon>
        <taxon>Clostridia</taxon>
        <taxon>Lachnospirales</taxon>
        <taxon>Lachnospiraceae</taxon>
        <taxon>Enterocloster</taxon>
    </lineage>
</organism>
<name>A0ABV1DEG5_9FIRM</name>
<dbReference type="Pfam" id="PF07883">
    <property type="entry name" value="Cupin_2"/>
    <property type="match status" value="1"/>
</dbReference>
<dbReference type="InterPro" id="IPR051610">
    <property type="entry name" value="GPI/OXD"/>
</dbReference>
<feature type="domain" description="Cupin type-2" evidence="2">
    <location>
        <begin position="44"/>
        <end position="110"/>
    </location>
</feature>
<evidence type="ECO:0000313" key="3">
    <source>
        <dbReference type="EMBL" id="MEQ2427529.1"/>
    </source>
</evidence>
<evidence type="ECO:0000313" key="4">
    <source>
        <dbReference type="Proteomes" id="UP001454086"/>
    </source>
</evidence>
<dbReference type="Proteomes" id="UP001454086">
    <property type="component" value="Unassembled WGS sequence"/>
</dbReference>
<evidence type="ECO:0000259" key="2">
    <source>
        <dbReference type="Pfam" id="PF07883"/>
    </source>
</evidence>
<dbReference type="EMBL" id="JBBMFM010000111">
    <property type="protein sequence ID" value="MEQ2427529.1"/>
    <property type="molecule type" value="Genomic_DNA"/>
</dbReference>
<proteinExistence type="predicted"/>
<sequence length="121" mass="13931">MERKRIVVKAEELPFTKVEWGQTKELVGRFCEAQSDNVLFKITEYLPHFQHSTHVHPEQEEIIYVLSGKAVTESGDERLDLYPGMLCHVPAGVVHATYNPYDEPCRCVIVKCPPDKDRFKS</sequence>
<dbReference type="InterPro" id="IPR013096">
    <property type="entry name" value="Cupin_2"/>
</dbReference>